<dbReference type="Gramene" id="evm.model.10.311">
    <property type="protein sequence ID" value="cds.evm.model.10.311"/>
    <property type="gene ID" value="evm.TU.10.311"/>
</dbReference>
<evidence type="ECO:0000313" key="1">
    <source>
        <dbReference type="EnsemblPlants" id="cds.evm.model.10.311"/>
    </source>
</evidence>
<dbReference type="PANTHER" id="PTHR33116:SF86">
    <property type="entry name" value="REVERSE TRANSCRIPTASE DOMAIN-CONTAINING PROTEIN"/>
    <property type="match status" value="1"/>
</dbReference>
<protein>
    <recommendedName>
        <fullName evidence="3">Reverse transcriptase</fullName>
    </recommendedName>
</protein>
<dbReference type="Proteomes" id="UP000596661">
    <property type="component" value="Unassembled WGS sequence"/>
</dbReference>
<organism evidence="1 2">
    <name type="scientific">Cannabis sativa</name>
    <name type="common">Hemp</name>
    <name type="synonym">Marijuana</name>
    <dbReference type="NCBI Taxonomy" id="3483"/>
    <lineage>
        <taxon>Eukaryota</taxon>
        <taxon>Viridiplantae</taxon>
        <taxon>Streptophyta</taxon>
        <taxon>Embryophyta</taxon>
        <taxon>Tracheophyta</taxon>
        <taxon>Spermatophyta</taxon>
        <taxon>Magnoliopsida</taxon>
        <taxon>eudicotyledons</taxon>
        <taxon>Gunneridae</taxon>
        <taxon>Pentapetalae</taxon>
        <taxon>rosids</taxon>
        <taxon>fabids</taxon>
        <taxon>Rosales</taxon>
        <taxon>Cannabaceae</taxon>
        <taxon>Cannabis</taxon>
    </lineage>
</organism>
<proteinExistence type="predicted"/>
<dbReference type="EnsemblPlants" id="evm.model.10.311">
    <property type="protein sequence ID" value="cds.evm.model.10.311"/>
    <property type="gene ID" value="evm.TU.10.311"/>
</dbReference>
<keyword evidence="2" id="KW-1185">Reference proteome</keyword>
<dbReference type="AlphaFoldDB" id="A0A803QN99"/>
<evidence type="ECO:0008006" key="3">
    <source>
        <dbReference type="Google" id="ProtNLM"/>
    </source>
</evidence>
<evidence type="ECO:0000313" key="2">
    <source>
        <dbReference type="Proteomes" id="UP000596661"/>
    </source>
</evidence>
<sequence length="398" mass="46721">MQCIQKYENWSSQCVSKQKSGVVFSPNTTSRMREDIKRIIGKNQIKATEKYLGNPFFFTAKKRDDYLFLKEKILTRLEGWKAKHLSQAGRTTLIGSVLQSIPNYFMSTVQVPSTLCEELDRLLARFWWVENANKRNYCALKCWDEICQPKKCGRLGFQWFKDMNMALLSKLFWMILQGNDKTVDPLALPDDIKERFQFIHNHALWKVKDLYLEGTRTWNEILIRDCFEEDIAHEILKIKPLQEGPDILSGKLLIQDFEFQLFTACTCEMLWKWRNDMVLNGRQCNLDMVYIDCLQRMTEFLQNKLWFDQSDPPEVAPLLQQTPISNDFWRVQVDASVVGNEARKENECVDSLARWARITKVKNTAIHSRLGTKRFSLVTFSVIPLFFRRALTWLAILA</sequence>
<dbReference type="PANTHER" id="PTHR33116">
    <property type="entry name" value="REVERSE TRANSCRIPTASE ZINC-BINDING DOMAIN-CONTAINING PROTEIN-RELATED-RELATED"/>
    <property type="match status" value="1"/>
</dbReference>
<reference evidence="1" key="1">
    <citation type="submission" date="2021-03" db="UniProtKB">
        <authorList>
            <consortium name="EnsemblPlants"/>
        </authorList>
    </citation>
    <scope>IDENTIFICATION</scope>
</reference>
<name>A0A803QN99_CANSA</name>
<dbReference type="EMBL" id="UZAU01000791">
    <property type="status" value="NOT_ANNOTATED_CDS"/>
    <property type="molecule type" value="Genomic_DNA"/>
</dbReference>
<accession>A0A803QN99</accession>